<accession>R2R9Z8</accession>
<dbReference type="Proteomes" id="UP000013783">
    <property type="component" value="Unassembled WGS sequence"/>
</dbReference>
<gene>
    <name evidence="3" type="ORF">I585_02878</name>
    <name evidence="2" type="ORF">UAI_03693</name>
</gene>
<dbReference type="AlphaFoldDB" id="R2R9Z8"/>
<dbReference type="RefSeq" id="WP_010742470.1">
    <property type="nucleotide sequence ID" value="NZ_KB946251.1"/>
</dbReference>
<evidence type="ECO:0000313" key="5">
    <source>
        <dbReference type="Proteomes" id="UP000014148"/>
    </source>
</evidence>
<evidence type="ECO:0000313" key="3">
    <source>
        <dbReference type="EMBL" id="EOT67357.1"/>
    </source>
</evidence>
<dbReference type="PATRIC" id="fig|1158601.3.peg.3664"/>
<keyword evidence="5" id="KW-1185">Reference proteome</keyword>
<dbReference type="Proteomes" id="UP000014148">
    <property type="component" value="Unassembled WGS sequence"/>
</dbReference>
<keyword evidence="1" id="KW-0472">Membrane</keyword>
<dbReference type="EMBL" id="ASWA01000003">
    <property type="protein sequence ID" value="EOT67357.1"/>
    <property type="molecule type" value="Genomic_DNA"/>
</dbReference>
<organism evidence="2 4">
    <name type="scientific">Enterococcus malodoratus ATCC 43197</name>
    <dbReference type="NCBI Taxonomy" id="1158601"/>
    <lineage>
        <taxon>Bacteria</taxon>
        <taxon>Bacillati</taxon>
        <taxon>Bacillota</taxon>
        <taxon>Bacilli</taxon>
        <taxon>Lactobacillales</taxon>
        <taxon>Enterococcaceae</taxon>
        <taxon>Enterococcus</taxon>
    </lineage>
</organism>
<reference evidence="2 4" key="1">
    <citation type="submission" date="2013-02" db="EMBL/GenBank/DDBJ databases">
        <title>The Genome Sequence of Enterococcus malodoratus ATCC_43197.</title>
        <authorList>
            <consortium name="The Broad Institute Genome Sequencing Platform"/>
            <consortium name="The Broad Institute Genome Sequencing Center for Infectious Disease"/>
            <person name="Earl A.M."/>
            <person name="Gilmore M.S."/>
            <person name="Lebreton F."/>
            <person name="Walker B."/>
            <person name="Young S.K."/>
            <person name="Zeng Q."/>
            <person name="Gargeya S."/>
            <person name="Fitzgerald M."/>
            <person name="Haas B."/>
            <person name="Abouelleil A."/>
            <person name="Alvarado L."/>
            <person name="Arachchi H.M."/>
            <person name="Berlin A.M."/>
            <person name="Chapman S.B."/>
            <person name="Dewar J."/>
            <person name="Goldberg J."/>
            <person name="Griggs A."/>
            <person name="Gujja S."/>
            <person name="Hansen M."/>
            <person name="Howarth C."/>
            <person name="Imamovic A."/>
            <person name="Larimer J."/>
            <person name="McCowan C."/>
            <person name="Murphy C."/>
            <person name="Neiman D."/>
            <person name="Pearson M."/>
            <person name="Priest M."/>
            <person name="Roberts A."/>
            <person name="Saif S."/>
            <person name="Shea T."/>
            <person name="Sisk P."/>
            <person name="Sykes S."/>
            <person name="Wortman J."/>
            <person name="Nusbaum C."/>
            <person name="Birren B."/>
        </authorList>
    </citation>
    <scope>NUCLEOTIDE SEQUENCE [LARGE SCALE GENOMIC DNA]</scope>
    <source>
        <strain evidence="2 4">ATCC 43197</strain>
    </source>
</reference>
<keyword evidence="1" id="KW-0812">Transmembrane</keyword>
<reference evidence="3 5" key="2">
    <citation type="submission" date="2013-03" db="EMBL/GenBank/DDBJ databases">
        <title>The Genome Sequence of Enterococcus malodoratus ATCC_43197 (PacBio/Illumina hybrid assembly).</title>
        <authorList>
            <consortium name="The Broad Institute Genomics Platform"/>
            <consortium name="The Broad Institute Genome Sequencing Center for Infectious Disease"/>
            <person name="Earl A."/>
            <person name="Russ C."/>
            <person name="Gilmore M."/>
            <person name="Surin D."/>
            <person name="Walker B."/>
            <person name="Young S."/>
            <person name="Zeng Q."/>
            <person name="Gargeya S."/>
            <person name="Fitzgerald M."/>
            <person name="Haas B."/>
            <person name="Abouelleil A."/>
            <person name="Allen A.W."/>
            <person name="Alvarado L."/>
            <person name="Arachchi H.M."/>
            <person name="Berlin A.M."/>
            <person name="Chapman S.B."/>
            <person name="Gainer-Dewar J."/>
            <person name="Goldberg J."/>
            <person name="Griggs A."/>
            <person name="Gujja S."/>
            <person name="Hansen M."/>
            <person name="Howarth C."/>
            <person name="Imamovic A."/>
            <person name="Ireland A."/>
            <person name="Larimer J."/>
            <person name="McCowan C."/>
            <person name="Murphy C."/>
            <person name="Pearson M."/>
            <person name="Poon T.W."/>
            <person name="Priest M."/>
            <person name="Roberts A."/>
            <person name="Saif S."/>
            <person name="Shea T."/>
            <person name="Sisk P."/>
            <person name="Sykes S."/>
            <person name="Wortman J."/>
            <person name="Nusbaum C."/>
            <person name="Birren B."/>
        </authorList>
    </citation>
    <scope>NUCLEOTIDE SEQUENCE [LARGE SCALE GENOMIC DNA]</scope>
    <source>
        <strain evidence="3 5">ATCC 43197</strain>
    </source>
</reference>
<sequence>MAKKKNFDDEYNQLFSKPARRKLFNGNTFLGRIINRQPGDRRIKTSWVIIVFLFAIILYFGRFYFYGWMQGSNDKSQDVLPLKVADVRQNGAIDLSKPLVATLDNHVFKFNRGYQLAILGDSEIELNSKELSVLPTKDEFVYDKNAANITFNKNEVGEVDGELSISGNLIKSESDYVDNSKTDFSKAYPQKDIDGIKQGYIINYSDDKGSIFTTIKQYYIFSDGTGITIIIDSNDEKEISDQTSLKDIKDKYSKDFNFLAKHFKLEKQT</sequence>
<keyword evidence="1" id="KW-1133">Transmembrane helix</keyword>
<proteinExistence type="predicted"/>
<dbReference type="EMBL" id="AJAK01000028">
    <property type="protein sequence ID" value="EOH72809.1"/>
    <property type="molecule type" value="Genomic_DNA"/>
</dbReference>
<feature type="transmembrane region" description="Helical" evidence="1">
    <location>
        <begin position="46"/>
        <end position="69"/>
    </location>
</feature>
<evidence type="ECO:0000313" key="2">
    <source>
        <dbReference type="EMBL" id="EOH72809.1"/>
    </source>
</evidence>
<evidence type="ECO:0000313" key="4">
    <source>
        <dbReference type="Proteomes" id="UP000013783"/>
    </source>
</evidence>
<protein>
    <submittedName>
        <fullName evidence="2">Uncharacterized protein</fullName>
    </submittedName>
</protein>
<dbReference type="STRING" id="71451.RV07_GL002724"/>
<dbReference type="OrthoDB" id="2184340at2"/>
<comment type="caution">
    <text evidence="2">The sequence shown here is derived from an EMBL/GenBank/DDBJ whole genome shotgun (WGS) entry which is preliminary data.</text>
</comment>
<dbReference type="eggNOG" id="ENOG50306GK">
    <property type="taxonomic scope" value="Bacteria"/>
</dbReference>
<name>R2R9Z8_9ENTE</name>
<evidence type="ECO:0000256" key="1">
    <source>
        <dbReference type="SAM" id="Phobius"/>
    </source>
</evidence>